<keyword evidence="3" id="KW-1185">Reference proteome</keyword>
<accession>M5GBN5</accession>
<evidence type="ECO:0000313" key="3">
    <source>
        <dbReference type="Proteomes" id="UP000030653"/>
    </source>
</evidence>
<dbReference type="STRING" id="1858805.M5GBN5"/>
<organism evidence="2 3">
    <name type="scientific">Dacryopinax primogenitus (strain DJM 731)</name>
    <name type="common">Brown rot fungus</name>
    <dbReference type="NCBI Taxonomy" id="1858805"/>
    <lineage>
        <taxon>Eukaryota</taxon>
        <taxon>Fungi</taxon>
        <taxon>Dikarya</taxon>
        <taxon>Basidiomycota</taxon>
        <taxon>Agaricomycotina</taxon>
        <taxon>Dacrymycetes</taxon>
        <taxon>Dacrymycetales</taxon>
        <taxon>Dacrymycetaceae</taxon>
        <taxon>Dacryopinax</taxon>
    </lineage>
</organism>
<gene>
    <name evidence="2" type="ORF">DACRYDRAFT_113862</name>
</gene>
<dbReference type="HOGENOM" id="CLU_026393_1_0_1"/>
<sequence>MATDGHIRSNAGEDRSLPFTIGSPKPRHWSRRTAFSCFSPAYRWRMLPGILVLLLLVLFFYPTHPPRLAPLPGEWIDPISPIARLRNGGPGRRGDGQVCGVRARMAVEGGGWTMSRIREMVAETEGFFVRDWSLHLGWNNMRYIIESGINQAYVLNRTLVLPSYVYARHCELAAEVCGSYGGVLNRTAFGAHLPISVIELYRMPLGAMLDLDIIRAHRNVVLMSEYLDLQDLPHSLEPITGRFSSDLVPQGATVQTIDPWHYDGDLVRVDRLPPPYTENRKWEYSAEVAEQLEVHTHNGMFMQWENGWRVVSEGKGPGFSEQDAEQVLAVYGYSVIHSYTGRRVEHLKFVGFPVKFICVRDRMRGWYDDHGSSPATVFWLQGEVHVERRPGDMWFSTPAARDEYTELVLYTMHRPANILKVASRVDMRIRQLVGGKMWMAVHMRRGDFTQVDWVRVGSIQEHWGRVNERLKQGRALLRELRHKPKETYDVPAVQPYSGWKGAYPPADDDPFFLATDERDPEYLAFLRNHSAILINDLLTSEDRQELGWPIMMTDFLGLLEQAILARSAYFIGRMESSVSGGALNMRAAWGMDPRTMSFE</sequence>
<dbReference type="RefSeq" id="XP_040632724.1">
    <property type="nucleotide sequence ID" value="XM_040769713.1"/>
</dbReference>
<reference evidence="2 3" key="1">
    <citation type="journal article" date="2012" name="Science">
        <title>The Paleozoic origin of enzymatic lignin decomposition reconstructed from 31 fungal genomes.</title>
        <authorList>
            <person name="Floudas D."/>
            <person name="Binder M."/>
            <person name="Riley R."/>
            <person name="Barry K."/>
            <person name="Blanchette R.A."/>
            <person name="Henrissat B."/>
            <person name="Martinez A.T."/>
            <person name="Otillar R."/>
            <person name="Spatafora J.W."/>
            <person name="Yadav J.S."/>
            <person name="Aerts A."/>
            <person name="Benoit I."/>
            <person name="Boyd A."/>
            <person name="Carlson A."/>
            <person name="Copeland A."/>
            <person name="Coutinho P.M."/>
            <person name="de Vries R.P."/>
            <person name="Ferreira P."/>
            <person name="Findley K."/>
            <person name="Foster B."/>
            <person name="Gaskell J."/>
            <person name="Glotzer D."/>
            <person name="Gorecki P."/>
            <person name="Heitman J."/>
            <person name="Hesse C."/>
            <person name="Hori C."/>
            <person name="Igarashi K."/>
            <person name="Jurgens J.A."/>
            <person name="Kallen N."/>
            <person name="Kersten P."/>
            <person name="Kohler A."/>
            <person name="Kuees U."/>
            <person name="Kumar T.K.A."/>
            <person name="Kuo A."/>
            <person name="LaButti K."/>
            <person name="Larrondo L.F."/>
            <person name="Lindquist E."/>
            <person name="Ling A."/>
            <person name="Lombard V."/>
            <person name="Lucas S."/>
            <person name="Lundell T."/>
            <person name="Martin R."/>
            <person name="McLaughlin D.J."/>
            <person name="Morgenstern I."/>
            <person name="Morin E."/>
            <person name="Murat C."/>
            <person name="Nagy L.G."/>
            <person name="Nolan M."/>
            <person name="Ohm R.A."/>
            <person name="Patyshakuliyeva A."/>
            <person name="Rokas A."/>
            <person name="Ruiz-Duenas F.J."/>
            <person name="Sabat G."/>
            <person name="Salamov A."/>
            <person name="Samejima M."/>
            <person name="Schmutz J."/>
            <person name="Slot J.C."/>
            <person name="St John F."/>
            <person name="Stenlid J."/>
            <person name="Sun H."/>
            <person name="Sun S."/>
            <person name="Syed K."/>
            <person name="Tsang A."/>
            <person name="Wiebenga A."/>
            <person name="Young D."/>
            <person name="Pisabarro A."/>
            <person name="Eastwood D.C."/>
            <person name="Martin F."/>
            <person name="Cullen D."/>
            <person name="Grigoriev I.V."/>
            <person name="Hibbett D.S."/>
        </authorList>
    </citation>
    <scope>NUCLEOTIDE SEQUENCE [LARGE SCALE GENOMIC DNA]</scope>
    <source>
        <strain evidence="2 3">DJM-731 SS1</strain>
    </source>
</reference>
<evidence type="ECO:0000256" key="1">
    <source>
        <dbReference type="SAM" id="Phobius"/>
    </source>
</evidence>
<dbReference type="GeneID" id="63684775"/>
<keyword evidence="1" id="KW-1133">Transmembrane helix</keyword>
<feature type="transmembrane region" description="Helical" evidence="1">
    <location>
        <begin position="42"/>
        <end position="61"/>
    </location>
</feature>
<protein>
    <submittedName>
        <fullName evidence="2">Uncharacterized protein</fullName>
    </submittedName>
</protein>
<name>M5GBN5_DACPD</name>
<dbReference type="Proteomes" id="UP000030653">
    <property type="component" value="Unassembled WGS sequence"/>
</dbReference>
<dbReference type="EMBL" id="JH795856">
    <property type="protein sequence ID" value="EJU05830.1"/>
    <property type="molecule type" value="Genomic_DNA"/>
</dbReference>
<dbReference type="OrthoDB" id="3345970at2759"/>
<dbReference type="CDD" id="cd11296">
    <property type="entry name" value="O-FucT_like"/>
    <property type="match status" value="1"/>
</dbReference>
<dbReference type="Gene3D" id="3.40.50.11350">
    <property type="match status" value="1"/>
</dbReference>
<proteinExistence type="predicted"/>
<keyword evidence="1" id="KW-0472">Membrane</keyword>
<keyword evidence="1" id="KW-0812">Transmembrane</keyword>
<evidence type="ECO:0000313" key="2">
    <source>
        <dbReference type="EMBL" id="EJU05830.1"/>
    </source>
</evidence>
<dbReference type="AlphaFoldDB" id="M5GBN5"/>